<evidence type="ECO:0000313" key="9">
    <source>
        <dbReference type="Proteomes" id="UP001254165"/>
    </source>
</evidence>
<dbReference type="InterPro" id="IPR036249">
    <property type="entry name" value="Thioredoxin-like_sf"/>
</dbReference>
<gene>
    <name evidence="8" type="ORF">QYE77_06135</name>
</gene>
<evidence type="ECO:0000256" key="3">
    <source>
        <dbReference type="ARBA" id="ARBA00022968"/>
    </source>
</evidence>
<dbReference type="Pfam" id="PF00578">
    <property type="entry name" value="AhpC-TSA"/>
    <property type="match status" value="1"/>
</dbReference>
<evidence type="ECO:0000256" key="6">
    <source>
        <dbReference type="SAM" id="Phobius"/>
    </source>
</evidence>
<keyword evidence="6" id="KW-0812">Transmembrane</keyword>
<dbReference type="PANTHER" id="PTHR42852">
    <property type="entry name" value="THIOL:DISULFIDE INTERCHANGE PROTEIN DSBE"/>
    <property type="match status" value="1"/>
</dbReference>
<sequence>MNTESKPATGSRPLSPVIIVGSFLLLLAFLFLIGQGLRRAYAGPIAIGQKVPAFELTTFEGEVIRTTDWQGKVIVVNFWASWCKPCEQEATDLERAWQHYREGREVLFLGVDYVDTEPEARAFIEKFGLTYPNGPDLRTKISQMFRIQGVPETYIIDRAGRLAFVKKGPTSFNEMTGVIDRLLAQAP</sequence>
<dbReference type="CDD" id="cd02966">
    <property type="entry name" value="TlpA_like_family"/>
    <property type="match status" value="1"/>
</dbReference>
<proteinExistence type="predicted"/>
<comment type="caution">
    <text evidence="8">The sequence shown here is derived from an EMBL/GenBank/DDBJ whole genome shotgun (WGS) entry which is preliminary data.</text>
</comment>
<name>A0ABU3NLW4_9CHLR</name>
<organism evidence="8 9">
    <name type="scientific">Thermanaerothrix solaris</name>
    <dbReference type="NCBI Taxonomy" id="3058434"/>
    <lineage>
        <taxon>Bacteria</taxon>
        <taxon>Bacillati</taxon>
        <taxon>Chloroflexota</taxon>
        <taxon>Anaerolineae</taxon>
        <taxon>Anaerolineales</taxon>
        <taxon>Anaerolineaceae</taxon>
        <taxon>Thermanaerothrix</taxon>
    </lineage>
</organism>
<accession>A0ABU3NLW4</accession>
<evidence type="ECO:0000256" key="4">
    <source>
        <dbReference type="ARBA" id="ARBA00023157"/>
    </source>
</evidence>
<dbReference type="InterPro" id="IPR000866">
    <property type="entry name" value="AhpC/TSA"/>
</dbReference>
<feature type="transmembrane region" description="Helical" evidence="6">
    <location>
        <begin position="14"/>
        <end position="33"/>
    </location>
</feature>
<keyword evidence="2" id="KW-0201">Cytochrome c-type biogenesis</keyword>
<keyword evidence="6" id="KW-0472">Membrane</keyword>
<protein>
    <submittedName>
        <fullName evidence="8">TlpA disulfide reductase family protein</fullName>
    </submittedName>
</protein>
<evidence type="ECO:0000256" key="5">
    <source>
        <dbReference type="ARBA" id="ARBA00023284"/>
    </source>
</evidence>
<evidence type="ECO:0000259" key="7">
    <source>
        <dbReference type="PROSITE" id="PS51352"/>
    </source>
</evidence>
<evidence type="ECO:0000313" key="8">
    <source>
        <dbReference type="EMBL" id="MDT8897841.1"/>
    </source>
</evidence>
<dbReference type="Proteomes" id="UP001254165">
    <property type="component" value="Unassembled WGS sequence"/>
</dbReference>
<keyword evidence="3" id="KW-0735">Signal-anchor</keyword>
<dbReference type="EMBL" id="JAUHMF010000001">
    <property type="protein sequence ID" value="MDT8897841.1"/>
    <property type="molecule type" value="Genomic_DNA"/>
</dbReference>
<reference evidence="8 9" key="1">
    <citation type="submission" date="2023-07" db="EMBL/GenBank/DDBJ databases">
        <title>Novel species of Thermanaerothrix with wide hydrolytic capabilities.</title>
        <authorList>
            <person name="Zayulina K.S."/>
            <person name="Podosokorskaya O.A."/>
            <person name="Elcheninov A.G."/>
        </authorList>
    </citation>
    <scope>NUCLEOTIDE SEQUENCE [LARGE SCALE GENOMIC DNA]</scope>
    <source>
        <strain evidence="8 9">4228-RoL</strain>
    </source>
</reference>
<dbReference type="InterPro" id="IPR050553">
    <property type="entry name" value="Thioredoxin_ResA/DsbE_sf"/>
</dbReference>
<dbReference type="InterPro" id="IPR013766">
    <property type="entry name" value="Thioredoxin_domain"/>
</dbReference>
<keyword evidence="4" id="KW-1015">Disulfide bond</keyword>
<dbReference type="SUPFAM" id="SSF52833">
    <property type="entry name" value="Thioredoxin-like"/>
    <property type="match status" value="1"/>
</dbReference>
<dbReference type="Gene3D" id="3.40.30.10">
    <property type="entry name" value="Glutaredoxin"/>
    <property type="match status" value="1"/>
</dbReference>
<dbReference type="PANTHER" id="PTHR42852:SF6">
    <property type="entry name" value="THIOL:DISULFIDE INTERCHANGE PROTEIN DSBE"/>
    <property type="match status" value="1"/>
</dbReference>
<keyword evidence="9" id="KW-1185">Reference proteome</keyword>
<dbReference type="PROSITE" id="PS51352">
    <property type="entry name" value="THIOREDOXIN_2"/>
    <property type="match status" value="1"/>
</dbReference>
<comment type="subcellular location">
    <subcellularLocation>
        <location evidence="1">Cell envelope</location>
    </subcellularLocation>
</comment>
<evidence type="ECO:0000256" key="1">
    <source>
        <dbReference type="ARBA" id="ARBA00004196"/>
    </source>
</evidence>
<dbReference type="RefSeq" id="WP_315624494.1">
    <property type="nucleotide sequence ID" value="NZ_JAUHMF010000001.1"/>
</dbReference>
<evidence type="ECO:0000256" key="2">
    <source>
        <dbReference type="ARBA" id="ARBA00022748"/>
    </source>
</evidence>
<keyword evidence="6" id="KW-1133">Transmembrane helix</keyword>
<feature type="domain" description="Thioredoxin" evidence="7">
    <location>
        <begin position="45"/>
        <end position="184"/>
    </location>
</feature>
<keyword evidence="5" id="KW-0676">Redox-active center</keyword>